<evidence type="ECO:0000256" key="3">
    <source>
        <dbReference type="ARBA" id="ARBA00022722"/>
    </source>
</evidence>
<evidence type="ECO:0000313" key="8">
    <source>
        <dbReference type="Proteomes" id="UP000254920"/>
    </source>
</evidence>
<dbReference type="InterPro" id="IPR037004">
    <property type="entry name" value="Exonuc_VII_ssu_sf"/>
</dbReference>
<dbReference type="GO" id="GO:0005840">
    <property type="term" value="C:ribosome"/>
    <property type="evidence" value="ECO:0007669"/>
    <property type="project" value="UniProtKB-KW"/>
</dbReference>
<dbReference type="OrthoDB" id="1771251at2"/>
<dbReference type="NCBIfam" id="TIGR01280">
    <property type="entry name" value="xseB"/>
    <property type="match status" value="1"/>
</dbReference>
<keyword evidence="3" id="KW-0540">Nuclease</keyword>
<comment type="similarity">
    <text evidence="1">Belongs to the XseB family.</text>
</comment>
<dbReference type="Gene3D" id="1.10.287.1040">
    <property type="entry name" value="Exonuclease VII, small subunit"/>
    <property type="match status" value="1"/>
</dbReference>
<evidence type="ECO:0000256" key="5">
    <source>
        <dbReference type="ARBA" id="ARBA00022839"/>
    </source>
</evidence>
<dbReference type="SUPFAM" id="SSF116842">
    <property type="entry name" value="XseB-like"/>
    <property type="match status" value="1"/>
</dbReference>
<dbReference type="Proteomes" id="UP000254920">
    <property type="component" value="Unassembled WGS sequence"/>
</dbReference>
<keyword evidence="7" id="KW-0689">Ribosomal protein</keyword>
<keyword evidence="8" id="KW-1185">Reference proteome</keyword>
<dbReference type="GO" id="GO:0006308">
    <property type="term" value="P:DNA catabolic process"/>
    <property type="evidence" value="ECO:0007669"/>
    <property type="project" value="UniProtKB-UniRule"/>
</dbReference>
<proteinExistence type="inferred from homology"/>
<keyword evidence="2" id="KW-0963">Cytoplasm</keyword>
<name>A0A381DKS8_9BACT</name>
<dbReference type="EMBL" id="UFVD01000001">
    <property type="protein sequence ID" value="SUX11312.1"/>
    <property type="molecule type" value="Genomic_DNA"/>
</dbReference>
<dbReference type="STRING" id="32024.GCA_000788295_01092"/>
<dbReference type="Pfam" id="PF02609">
    <property type="entry name" value="Exonuc_VII_S"/>
    <property type="match status" value="1"/>
</dbReference>
<evidence type="ECO:0000256" key="2">
    <source>
        <dbReference type="ARBA" id="ARBA00022490"/>
    </source>
</evidence>
<dbReference type="InterPro" id="IPR003761">
    <property type="entry name" value="Exonuc_VII_S"/>
</dbReference>
<evidence type="ECO:0000256" key="6">
    <source>
        <dbReference type="NCBIfam" id="TIGR01280"/>
    </source>
</evidence>
<dbReference type="EC" id="3.1.11.6" evidence="6"/>
<evidence type="ECO:0000256" key="4">
    <source>
        <dbReference type="ARBA" id="ARBA00022801"/>
    </source>
</evidence>
<keyword evidence="5" id="KW-0269">Exonuclease</keyword>
<dbReference type="RefSeq" id="WP_089182052.1">
    <property type="nucleotide sequence ID" value="NZ_CP043427.1"/>
</dbReference>
<accession>A0A381DKS8</accession>
<reference evidence="7 8" key="1">
    <citation type="submission" date="2018-06" db="EMBL/GenBank/DDBJ databases">
        <authorList>
            <consortium name="Pathogen Informatics"/>
            <person name="Doyle S."/>
        </authorList>
    </citation>
    <scope>NUCLEOTIDE SEQUENCE [LARGE SCALE GENOMIC DNA]</scope>
    <source>
        <strain evidence="7 8">NCTC12475</strain>
    </source>
</reference>
<keyword evidence="7" id="KW-0687">Ribonucleoprotein</keyword>
<evidence type="ECO:0000256" key="1">
    <source>
        <dbReference type="ARBA" id="ARBA00009998"/>
    </source>
</evidence>
<dbReference type="GeneID" id="93090172"/>
<sequence length="63" mass="7524">MENDNFEEKLKKIDEILNELNGKDINLQDSVNIYKKGIKLLKESRKILEDIKLEVEYINKDEE</sequence>
<keyword evidence="4" id="KW-0378">Hydrolase</keyword>
<gene>
    <name evidence="7" type="primary">rpsQ_2</name>
    <name evidence="7" type="ORF">NCTC12475_01529</name>
</gene>
<organism evidence="7 8">
    <name type="scientific">Campylobacter sputorum subsp. sputorum</name>
    <dbReference type="NCBI Taxonomy" id="32024"/>
    <lineage>
        <taxon>Bacteria</taxon>
        <taxon>Pseudomonadati</taxon>
        <taxon>Campylobacterota</taxon>
        <taxon>Epsilonproteobacteria</taxon>
        <taxon>Campylobacterales</taxon>
        <taxon>Campylobacteraceae</taxon>
        <taxon>Campylobacter</taxon>
    </lineage>
</organism>
<dbReference type="AlphaFoldDB" id="A0A381DKS8"/>
<protein>
    <recommendedName>
        <fullName evidence="6">Exodeoxyribonuclease VII small subunit</fullName>
        <ecNumber evidence="6">3.1.11.6</ecNumber>
    </recommendedName>
</protein>
<dbReference type="GO" id="GO:0008855">
    <property type="term" value="F:exodeoxyribonuclease VII activity"/>
    <property type="evidence" value="ECO:0007669"/>
    <property type="project" value="UniProtKB-UniRule"/>
</dbReference>
<dbReference type="GO" id="GO:0009318">
    <property type="term" value="C:exodeoxyribonuclease VII complex"/>
    <property type="evidence" value="ECO:0007669"/>
    <property type="project" value="UniProtKB-UniRule"/>
</dbReference>
<evidence type="ECO:0000313" key="7">
    <source>
        <dbReference type="EMBL" id="SUX11312.1"/>
    </source>
</evidence>